<dbReference type="EMBL" id="QVEU01000001">
    <property type="protein sequence ID" value="RGB78052.1"/>
    <property type="molecule type" value="Genomic_DNA"/>
</dbReference>
<dbReference type="InterPro" id="IPR036457">
    <property type="entry name" value="PPM-type-like_dom_sf"/>
</dbReference>
<dbReference type="GO" id="GO:0016791">
    <property type="term" value="F:phosphatase activity"/>
    <property type="evidence" value="ECO:0007669"/>
    <property type="project" value="TreeGrafter"/>
</dbReference>
<organism evidence="3 4">
    <name type="scientific">Anaerococcus nagyae</name>
    <dbReference type="NCBI Taxonomy" id="1755241"/>
    <lineage>
        <taxon>Bacteria</taxon>
        <taxon>Bacillati</taxon>
        <taxon>Bacillota</taxon>
        <taxon>Tissierellia</taxon>
        <taxon>Tissierellales</taxon>
        <taxon>Peptoniphilaceae</taxon>
        <taxon>Anaerococcus</taxon>
    </lineage>
</organism>
<keyword evidence="1" id="KW-0378">Hydrolase</keyword>
<dbReference type="SMART" id="SM00331">
    <property type="entry name" value="PP2C_SIG"/>
    <property type="match status" value="1"/>
</dbReference>
<dbReference type="Proteomes" id="UP000261011">
    <property type="component" value="Unassembled WGS sequence"/>
</dbReference>
<dbReference type="SUPFAM" id="SSF55785">
    <property type="entry name" value="PYP-like sensor domain (PAS domain)"/>
    <property type="match status" value="1"/>
</dbReference>
<evidence type="ECO:0000313" key="3">
    <source>
        <dbReference type="EMBL" id="RGB78052.1"/>
    </source>
</evidence>
<dbReference type="AlphaFoldDB" id="A0A3E2TL06"/>
<reference evidence="3 4" key="1">
    <citation type="submission" date="2018-08" db="EMBL/GenBank/DDBJ databases">
        <title>A genome reference for cultivated species of the human gut microbiota.</title>
        <authorList>
            <person name="Zou Y."/>
            <person name="Xue W."/>
            <person name="Luo G."/>
        </authorList>
    </citation>
    <scope>NUCLEOTIDE SEQUENCE [LARGE SCALE GENOMIC DNA]</scope>
    <source>
        <strain evidence="3 4">OF01-3</strain>
    </source>
</reference>
<feature type="domain" description="PPM-type phosphatase" evidence="2">
    <location>
        <begin position="145"/>
        <end position="361"/>
    </location>
</feature>
<dbReference type="OrthoDB" id="9763484at2"/>
<evidence type="ECO:0000259" key="2">
    <source>
        <dbReference type="SMART" id="SM00331"/>
    </source>
</evidence>
<dbReference type="Pfam" id="PF07228">
    <property type="entry name" value="SpoIIE"/>
    <property type="match status" value="1"/>
</dbReference>
<sequence>MAKTLVDKLEETNFAVLNSMDDWVRIVDPKGNTMFINDSLKEARKKSEDLKIYLDENVPLNLASENESIRNTTVVEEKLISERYYSIKASPIFYEDKYKGTVEVFRDITRETMMKIELFEANRSMLDDIRFVRKVQSSILPKSKDYGNIILEGIYIPSANVSGDLYDIIRLDDSRYAFYIADVMGHGVKASIMTMFIKVSIGSIFDKHPEFTPSDAFLKLRERFFDLDIDSSQYFTAWLGIFDFKDNSLIFSNAGHNCPPMLYKNSAYTCKFLHANGRMISNIIEPDVYNEVTLNLEEGDKILFFTDGAIEASNEDKKEFGLEKLRETFCKFQDINKIYDRISDFTWGEQQDDITLAMISYKENEDEVK</sequence>
<dbReference type="Gene3D" id="3.60.40.10">
    <property type="entry name" value="PPM-type phosphatase domain"/>
    <property type="match status" value="1"/>
</dbReference>
<proteinExistence type="predicted"/>
<dbReference type="PANTHER" id="PTHR43156">
    <property type="entry name" value="STAGE II SPORULATION PROTEIN E-RELATED"/>
    <property type="match status" value="1"/>
</dbReference>
<dbReference type="PANTHER" id="PTHR43156:SF2">
    <property type="entry name" value="STAGE II SPORULATION PROTEIN E"/>
    <property type="match status" value="1"/>
</dbReference>
<comment type="caution">
    <text evidence="3">The sequence shown here is derived from an EMBL/GenBank/DDBJ whole genome shotgun (WGS) entry which is preliminary data.</text>
</comment>
<dbReference type="Gene3D" id="3.30.450.20">
    <property type="entry name" value="PAS domain"/>
    <property type="match status" value="1"/>
</dbReference>
<dbReference type="SUPFAM" id="SSF81606">
    <property type="entry name" value="PP2C-like"/>
    <property type="match status" value="1"/>
</dbReference>
<dbReference type="InterPro" id="IPR035965">
    <property type="entry name" value="PAS-like_dom_sf"/>
</dbReference>
<dbReference type="InterPro" id="IPR001932">
    <property type="entry name" value="PPM-type_phosphatase-like_dom"/>
</dbReference>
<dbReference type="RefSeq" id="WP_117520208.1">
    <property type="nucleotide sequence ID" value="NZ_JBHWMK010000004.1"/>
</dbReference>
<evidence type="ECO:0000256" key="1">
    <source>
        <dbReference type="ARBA" id="ARBA00022801"/>
    </source>
</evidence>
<evidence type="ECO:0000313" key="4">
    <source>
        <dbReference type="Proteomes" id="UP000261011"/>
    </source>
</evidence>
<protein>
    <submittedName>
        <fullName evidence="3">Serine/threonine-protein phosphatase</fullName>
    </submittedName>
</protein>
<name>A0A3E2TL06_9FIRM</name>
<accession>A0A3E2TL06</accession>
<dbReference type="InterPro" id="IPR052016">
    <property type="entry name" value="Bact_Sigma-Reg"/>
</dbReference>
<keyword evidence="4" id="KW-1185">Reference proteome</keyword>
<gene>
    <name evidence="3" type="ORF">DXA39_00970</name>
</gene>